<accession>A0ACB7RU87</accession>
<protein>
    <submittedName>
        <fullName evidence="1">Uncharacterized protein</fullName>
    </submittedName>
</protein>
<organism evidence="1 2">
    <name type="scientific">Hyalomma asiaticum</name>
    <name type="common">Tick</name>
    <dbReference type="NCBI Taxonomy" id="266040"/>
    <lineage>
        <taxon>Eukaryota</taxon>
        <taxon>Metazoa</taxon>
        <taxon>Ecdysozoa</taxon>
        <taxon>Arthropoda</taxon>
        <taxon>Chelicerata</taxon>
        <taxon>Arachnida</taxon>
        <taxon>Acari</taxon>
        <taxon>Parasitiformes</taxon>
        <taxon>Ixodida</taxon>
        <taxon>Ixodoidea</taxon>
        <taxon>Ixodidae</taxon>
        <taxon>Hyalomminae</taxon>
        <taxon>Hyalomma</taxon>
    </lineage>
</organism>
<sequence>MAQACSDTKRLGNIGIHQGLVLSPVLFNMAMHGRSAKLSLIAYVCHVSYADDISILVSGGWMCFFESRLRNALEATE</sequence>
<dbReference type="EMBL" id="CM023487">
    <property type="protein sequence ID" value="KAH6926507.1"/>
    <property type="molecule type" value="Genomic_DNA"/>
</dbReference>
<gene>
    <name evidence="1" type="ORF">HPB50_019227</name>
</gene>
<dbReference type="Proteomes" id="UP000821845">
    <property type="component" value="Chromosome 7"/>
</dbReference>
<evidence type="ECO:0000313" key="2">
    <source>
        <dbReference type="Proteomes" id="UP000821845"/>
    </source>
</evidence>
<proteinExistence type="predicted"/>
<name>A0ACB7RU87_HYAAI</name>
<evidence type="ECO:0000313" key="1">
    <source>
        <dbReference type="EMBL" id="KAH6926507.1"/>
    </source>
</evidence>
<reference evidence="1" key="1">
    <citation type="submission" date="2020-05" db="EMBL/GenBank/DDBJ databases">
        <title>Large-scale comparative analyses of tick genomes elucidate their genetic diversity and vector capacities.</title>
        <authorList>
            <person name="Jia N."/>
            <person name="Wang J."/>
            <person name="Shi W."/>
            <person name="Du L."/>
            <person name="Sun Y."/>
            <person name="Zhan W."/>
            <person name="Jiang J."/>
            <person name="Wang Q."/>
            <person name="Zhang B."/>
            <person name="Ji P."/>
            <person name="Sakyi L.B."/>
            <person name="Cui X."/>
            <person name="Yuan T."/>
            <person name="Jiang B."/>
            <person name="Yang W."/>
            <person name="Lam T.T.-Y."/>
            <person name="Chang Q."/>
            <person name="Ding S."/>
            <person name="Wang X."/>
            <person name="Zhu J."/>
            <person name="Ruan X."/>
            <person name="Zhao L."/>
            <person name="Wei J."/>
            <person name="Que T."/>
            <person name="Du C."/>
            <person name="Cheng J."/>
            <person name="Dai P."/>
            <person name="Han X."/>
            <person name="Huang E."/>
            <person name="Gao Y."/>
            <person name="Liu J."/>
            <person name="Shao H."/>
            <person name="Ye R."/>
            <person name="Li L."/>
            <person name="Wei W."/>
            <person name="Wang X."/>
            <person name="Wang C."/>
            <person name="Yang T."/>
            <person name="Huo Q."/>
            <person name="Li W."/>
            <person name="Guo W."/>
            <person name="Chen H."/>
            <person name="Zhou L."/>
            <person name="Ni X."/>
            <person name="Tian J."/>
            <person name="Zhou Y."/>
            <person name="Sheng Y."/>
            <person name="Liu T."/>
            <person name="Pan Y."/>
            <person name="Xia L."/>
            <person name="Li J."/>
            <person name="Zhao F."/>
            <person name="Cao W."/>
        </authorList>
    </citation>
    <scope>NUCLEOTIDE SEQUENCE</scope>
    <source>
        <strain evidence="1">Hyas-2018</strain>
    </source>
</reference>
<comment type="caution">
    <text evidence="1">The sequence shown here is derived from an EMBL/GenBank/DDBJ whole genome shotgun (WGS) entry which is preliminary data.</text>
</comment>
<keyword evidence="2" id="KW-1185">Reference proteome</keyword>